<dbReference type="RefSeq" id="WP_043966898.1">
    <property type="nucleotide sequence ID" value="NZ_JXSX01000003.1"/>
</dbReference>
<protein>
    <recommendedName>
        <fullName evidence="4">DUF4878 domain-containing protein</fullName>
    </recommendedName>
</protein>
<keyword evidence="1" id="KW-0812">Transmembrane</keyword>
<dbReference type="PATRIC" id="fig|47853.6.peg.4699"/>
<feature type="transmembrane region" description="Helical" evidence="1">
    <location>
        <begin position="14"/>
        <end position="34"/>
    </location>
</feature>
<dbReference type="AlphaFoldDB" id="A0A0D0WTB0"/>
<comment type="caution">
    <text evidence="2">The sequence shown here is derived from an EMBL/GenBank/DDBJ whole genome shotgun (WGS) entry which is preliminary data.</text>
</comment>
<dbReference type="GeneID" id="301306816"/>
<keyword evidence="3" id="KW-1185">Reference proteome</keyword>
<organism evidence="2 3">
    <name type="scientific">Micromonospora haikouensis</name>
    <dbReference type="NCBI Taxonomy" id="686309"/>
    <lineage>
        <taxon>Bacteria</taxon>
        <taxon>Bacillati</taxon>
        <taxon>Actinomycetota</taxon>
        <taxon>Actinomycetes</taxon>
        <taxon>Micromonosporales</taxon>
        <taxon>Micromonosporaceae</taxon>
        <taxon>Micromonospora</taxon>
    </lineage>
</organism>
<name>A0A0D0WTB0_9ACTN</name>
<sequence length="146" mass="15686">MADKANMSTRGFEITLFVVVALVCCGTPISGFYLQRKDKADEPGMRAAGEAYLGAAVRGDNGTAYDLLCAAEQRGRSRADWDATASAIVDPTGFRITDLAVKRSSDAPTQYVVTAEITYPGLPSREVQFHLKKQDGGWKVCGPPPL</sequence>
<evidence type="ECO:0008006" key="4">
    <source>
        <dbReference type="Google" id="ProtNLM"/>
    </source>
</evidence>
<dbReference type="EMBL" id="JXSX01000003">
    <property type="protein sequence ID" value="KIR60660.1"/>
    <property type="molecule type" value="Genomic_DNA"/>
</dbReference>
<evidence type="ECO:0000313" key="2">
    <source>
        <dbReference type="EMBL" id="KIR60660.1"/>
    </source>
</evidence>
<evidence type="ECO:0000256" key="1">
    <source>
        <dbReference type="SAM" id="Phobius"/>
    </source>
</evidence>
<dbReference type="Proteomes" id="UP000032254">
    <property type="component" value="Unassembled WGS sequence"/>
</dbReference>
<gene>
    <name evidence="2" type="ORF">TK50_22465</name>
</gene>
<dbReference type="OrthoDB" id="3372650at2"/>
<keyword evidence="1" id="KW-1133">Transmembrane helix</keyword>
<reference evidence="2 3" key="1">
    <citation type="submission" date="2015-01" db="EMBL/GenBank/DDBJ databases">
        <title>Sequencing and annotation of Micromonospora carbonacea strain JXNU-1 genome.</title>
        <authorList>
            <person name="Long Z."/>
            <person name="Huang Y."/>
            <person name="Jiang Y."/>
        </authorList>
    </citation>
    <scope>NUCLEOTIDE SEQUENCE [LARGE SCALE GENOMIC DNA]</scope>
    <source>
        <strain evidence="2 3">JXNU-1</strain>
    </source>
</reference>
<evidence type="ECO:0000313" key="3">
    <source>
        <dbReference type="Proteomes" id="UP000032254"/>
    </source>
</evidence>
<proteinExistence type="predicted"/>
<keyword evidence="1" id="KW-0472">Membrane</keyword>
<accession>A0A0D0WTB0</accession>